<dbReference type="SUPFAM" id="SSF53335">
    <property type="entry name" value="S-adenosyl-L-methionine-dependent methyltransferases"/>
    <property type="match status" value="1"/>
</dbReference>
<dbReference type="EMBL" id="MGDX01000001">
    <property type="protein sequence ID" value="OGL72076.1"/>
    <property type="molecule type" value="Genomic_DNA"/>
</dbReference>
<dbReference type="InterPro" id="IPR000241">
    <property type="entry name" value="RlmKL-like_Mtase"/>
</dbReference>
<proteinExistence type="predicted"/>
<dbReference type="AlphaFoldDB" id="A0A1F7U1H2"/>
<evidence type="ECO:0000259" key="1">
    <source>
        <dbReference type="Pfam" id="PF01170"/>
    </source>
</evidence>
<dbReference type="GO" id="GO:0016423">
    <property type="term" value="F:tRNA (guanine) methyltransferase activity"/>
    <property type="evidence" value="ECO:0007669"/>
    <property type="project" value="TreeGrafter"/>
</dbReference>
<gene>
    <name evidence="2" type="ORF">A3C17_00070</name>
</gene>
<dbReference type="STRING" id="1802389.A3C17_00070"/>
<evidence type="ECO:0000313" key="2">
    <source>
        <dbReference type="EMBL" id="OGL72076.1"/>
    </source>
</evidence>
<dbReference type="PANTHER" id="PTHR14911">
    <property type="entry name" value="THUMP DOMAIN-CONTAINING"/>
    <property type="match status" value="1"/>
</dbReference>
<dbReference type="InterPro" id="IPR029063">
    <property type="entry name" value="SAM-dependent_MTases_sf"/>
</dbReference>
<organism evidence="2 3">
    <name type="scientific">Candidatus Uhrbacteria bacterium RIFCSPHIGHO2_02_FULL_53_13</name>
    <dbReference type="NCBI Taxonomy" id="1802389"/>
    <lineage>
        <taxon>Bacteria</taxon>
        <taxon>Candidatus Uhriibacteriota</taxon>
    </lineage>
</organism>
<name>A0A1F7U1H2_9BACT</name>
<sequence>MAAFFILGNHPELAQEELASVLGVATRVFDVRAHDVAIVEGIGDFTLAALQERLGGVIKSGNIIAEAKDQDEVLDVCKAYALTEMPSKERRSFGVSVYDAGHRGRLVVWRASLEKFGMRLKRSLQDHGSVRYVTASRIPVLSSVVVKKQGLIGDGVEFCLFPLADGVMIGVTETVQDFEKWGERDYGRPSRDAVRGMLPPKLARMMVNLAQGDPSKHTLLDPYCGVGTVLTEAAVVGYRSIIGGDKDVAAVEATRENMAFLVSKHGAEVHTQLIHTKAESLATFLAPRSVDRLVSEVHLGVPRDGSESRVELEMRMDKLAKMYTEGFRAFSHILAPDAVLVMAFPAYPVEGTVVTAPILERAKLFGLCVTGGPWRYGRESQLVFRDIYRFSHSA</sequence>
<evidence type="ECO:0000313" key="3">
    <source>
        <dbReference type="Proteomes" id="UP000177097"/>
    </source>
</evidence>
<protein>
    <recommendedName>
        <fullName evidence="1">Ribosomal RNA large subunit methyltransferase K/L-like methyltransferase domain-containing protein</fullName>
    </recommendedName>
</protein>
<accession>A0A1F7U1H2</accession>
<comment type="caution">
    <text evidence="2">The sequence shown here is derived from an EMBL/GenBank/DDBJ whole genome shotgun (WGS) entry which is preliminary data.</text>
</comment>
<dbReference type="Gene3D" id="3.40.50.150">
    <property type="entry name" value="Vaccinia Virus protein VP39"/>
    <property type="match status" value="1"/>
</dbReference>
<dbReference type="PANTHER" id="PTHR14911:SF13">
    <property type="entry name" value="TRNA (GUANINE(6)-N2)-METHYLTRANSFERASE THUMP3"/>
    <property type="match status" value="1"/>
</dbReference>
<dbReference type="GO" id="GO:0030488">
    <property type="term" value="P:tRNA methylation"/>
    <property type="evidence" value="ECO:0007669"/>
    <property type="project" value="TreeGrafter"/>
</dbReference>
<feature type="domain" description="Ribosomal RNA large subunit methyltransferase K/L-like methyltransferase" evidence="1">
    <location>
        <begin position="194"/>
        <end position="282"/>
    </location>
</feature>
<reference evidence="2 3" key="1">
    <citation type="journal article" date="2016" name="Nat. Commun.">
        <title>Thousands of microbial genomes shed light on interconnected biogeochemical processes in an aquifer system.</title>
        <authorList>
            <person name="Anantharaman K."/>
            <person name="Brown C.T."/>
            <person name="Hug L.A."/>
            <person name="Sharon I."/>
            <person name="Castelle C.J."/>
            <person name="Probst A.J."/>
            <person name="Thomas B.C."/>
            <person name="Singh A."/>
            <person name="Wilkins M.J."/>
            <person name="Karaoz U."/>
            <person name="Brodie E.L."/>
            <person name="Williams K.H."/>
            <person name="Hubbard S.S."/>
            <person name="Banfield J.F."/>
        </authorList>
    </citation>
    <scope>NUCLEOTIDE SEQUENCE [LARGE SCALE GENOMIC DNA]</scope>
</reference>
<dbReference type="Pfam" id="PF01170">
    <property type="entry name" value="UPF0020"/>
    <property type="match status" value="1"/>
</dbReference>
<dbReference type="Proteomes" id="UP000177097">
    <property type="component" value="Unassembled WGS sequence"/>
</dbReference>